<evidence type="ECO:0000313" key="2">
    <source>
        <dbReference type="Proteomes" id="UP000265520"/>
    </source>
</evidence>
<accession>A0A392UY56</accession>
<dbReference type="AlphaFoldDB" id="A0A392UY56"/>
<name>A0A392UY56_9FABA</name>
<organism evidence="1 2">
    <name type="scientific">Trifolium medium</name>
    <dbReference type="NCBI Taxonomy" id="97028"/>
    <lineage>
        <taxon>Eukaryota</taxon>
        <taxon>Viridiplantae</taxon>
        <taxon>Streptophyta</taxon>
        <taxon>Embryophyta</taxon>
        <taxon>Tracheophyta</taxon>
        <taxon>Spermatophyta</taxon>
        <taxon>Magnoliopsida</taxon>
        <taxon>eudicotyledons</taxon>
        <taxon>Gunneridae</taxon>
        <taxon>Pentapetalae</taxon>
        <taxon>rosids</taxon>
        <taxon>fabids</taxon>
        <taxon>Fabales</taxon>
        <taxon>Fabaceae</taxon>
        <taxon>Papilionoideae</taxon>
        <taxon>50 kb inversion clade</taxon>
        <taxon>NPAAA clade</taxon>
        <taxon>Hologalegina</taxon>
        <taxon>IRL clade</taxon>
        <taxon>Trifolieae</taxon>
        <taxon>Trifolium</taxon>
    </lineage>
</organism>
<feature type="non-terminal residue" evidence="1">
    <location>
        <position position="53"/>
    </location>
</feature>
<proteinExistence type="predicted"/>
<keyword evidence="2" id="KW-1185">Reference proteome</keyword>
<protein>
    <submittedName>
        <fullName evidence="1">Uncharacterized protein</fullName>
    </submittedName>
</protein>
<comment type="caution">
    <text evidence="1">The sequence shown here is derived from an EMBL/GenBank/DDBJ whole genome shotgun (WGS) entry which is preliminary data.</text>
</comment>
<evidence type="ECO:0000313" key="1">
    <source>
        <dbReference type="EMBL" id="MCI79645.1"/>
    </source>
</evidence>
<dbReference type="EMBL" id="LXQA010978273">
    <property type="protein sequence ID" value="MCI79645.1"/>
    <property type="molecule type" value="Genomic_DNA"/>
</dbReference>
<reference evidence="1 2" key="1">
    <citation type="journal article" date="2018" name="Front. Plant Sci.">
        <title>Red Clover (Trifolium pratense) and Zigzag Clover (T. medium) - A Picture of Genomic Similarities and Differences.</title>
        <authorList>
            <person name="Dluhosova J."/>
            <person name="Istvanek J."/>
            <person name="Nedelnik J."/>
            <person name="Repkova J."/>
        </authorList>
    </citation>
    <scope>NUCLEOTIDE SEQUENCE [LARGE SCALE GENOMIC DNA]</scope>
    <source>
        <strain evidence="2">cv. 10/8</strain>
        <tissue evidence="1">Leaf</tissue>
    </source>
</reference>
<dbReference type="Proteomes" id="UP000265520">
    <property type="component" value="Unassembled WGS sequence"/>
</dbReference>
<sequence>MSGKFAWGAKVGGWGETAMVEPWFCSGKSAWGIGSHAGCEKVEVWKPGNLLEI</sequence>